<evidence type="ECO:0000259" key="1">
    <source>
        <dbReference type="PROSITE" id="PS51384"/>
    </source>
</evidence>
<dbReference type="InterPro" id="IPR039261">
    <property type="entry name" value="FNR_nucleotide-bd"/>
</dbReference>
<reference evidence="2 3" key="1">
    <citation type="submission" date="2015-12" db="EMBL/GenBank/DDBJ databases">
        <title>Draft genome sequence of Moniliophthora roreri, the causal agent of frosty pod rot of cacao.</title>
        <authorList>
            <person name="Aime M.C."/>
            <person name="Diaz-Valderrama J.R."/>
            <person name="Kijpornyongpan T."/>
            <person name="Phillips-Mora W."/>
        </authorList>
    </citation>
    <scope>NUCLEOTIDE SEQUENCE [LARGE SCALE GENOMIC DNA]</scope>
    <source>
        <strain evidence="2 3">MCA 2952</strain>
    </source>
</reference>
<dbReference type="PROSITE" id="PS51384">
    <property type="entry name" value="FAD_FR"/>
    <property type="match status" value="1"/>
</dbReference>
<dbReference type="InterPro" id="IPR012349">
    <property type="entry name" value="Split_barrel_FMN-bd"/>
</dbReference>
<dbReference type="EMBL" id="LATX01002256">
    <property type="protein sequence ID" value="KTB32112.1"/>
    <property type="molecule type" value="Genomic_DNA"/>
</dbReference>
<dbReference type="eggNOG" id="ENOG502RGGK">
    <property type="taxonomic scope" value="Eukaryota"/>
</dbReference>
<dbReference type="InterPro" id="IPR017927">
    <property type="entry name" value="FAD-bd_FR_type"/>
</dbReference>
<evidence type="ECO:0000313" key="3">
    <source>
        <dbReference type="Proteomes" id="UP000054988"/>
    </source>
</evidence>
<dbReference type="Gene3D" id="3.40.50.80">
    <property type="entry name" value="Nucleotide-binding domain of ferredoxin-NADP reductase (FNR) module"/>
    <property type="match status" value="1"/>
</dbReference>
<dbReference type="AlphaFoldDB" id="A0A0W0F723"/>
<dbReference type="Gene3D" id="2.40.30.10">
    <property type="entry name" value="Translation factors"/>
    <property type="match status" value="1"/>
</dbReference>
<dbReference type="SUPFAM" id="SSF52343">
    <property type="entry name" value="Ferredoxin reductase-like, C-terminal NADP-linked domain"/>
    <property type="match status" value="1"/>
</dbReference>
<sequence>MFSKGWHPGVQTVHRTLNYDSDSVRMLYNLAAGDLDSERASFHSANLPFLPITTLDSEGRPWASILSSDDGKPGFIRHPRDTVLMARSRTWDGDPLIENAKAYFREDGSLISDNMLIAGIGIEFPTRRRYKFAGKISKLQITEGRTSDMEFSVNESIVNCPKYINARDLIPHPDTSPRVKYKIPHLSREDRLPEEIIAFIQQADTVFLGTVYAATGEKEMFPSHIGMNQRAGRPGFIRVSPTDGRTVVLPDYPGNRMMTSLGNIEVTSLAALTFVSFESGDVLYLTGTAQNLFGVDARNVMALQNQLTKIYVTGFVLVEDALTVRQRPGTVPERSPYTPPIKFLVEESSNMKLFDEDGSVEAVLSRIEIHSSDIATFTWESSKELEIKPGQAVILDLAPLLGSCTYQNMAHGKPSFVNDGRGRTWTVSSSHVMGPTRTFSLTIKLKPGGATTSALFSVAHKLQEVKPEVLEDTRPLGLSVNVLGISGEFALPPVEAAREKMKKLFWIAGGIGITPFLSMLKGIAGIAPTLTTFWDVVLILSTREPEILIPLIASIAEKLKTVHKRVKLNVIVFTKGSVPPVDSFTALSHHQGRVSAGFFMEDNSVSDITEREVFLCGTLEFEQVVVNGLGAVGVPSDRIRRELFLY</sequence>
<dbReference type="PANTHER" id="PTHR42815">
    <property type="entry name" value="FAD-BINDING, PUTATIVE (AFU_ORTHOLOGUE AFUA_6G07600)-RELATED"/>
    <property type="match status" value="1"/>
</dbReference>
<accession>A0A0W0F723</accession>
<comment type="caution">
    <text evidence="2">The sequence shown here is derived from an EMBL/GenBank/DDBJ whole genome shotgun (WGS) entry which is preliminary data.</text>
</comment>
<dbReference type="PANTHER" id="PTHR42815:SF2">
    <property type="entry name" value="FAD-BINDING, PUTATIVE (AFU_ORTHOLOGUE AFUA_6G07600)-RELATED"/>
    <property type="match status" value="1"/>
</dbReference>
<organism evidence="2 3">
    <name type="scientific">Moniliophthora roreri</name>
    <name type="common">Frosty pod rot fungus</name>
    <name type="synonym">Monilia roreri</name>
    <dbReference type="NCBI Taxonomy" id="221103"/>
    <lineage>
        <taxon>Eukaryota</taxon>
        <taxon>Fungi</taxon>
        <taxon>Dikarya</taxon>
        <taxon>Basidiomycota</taxon>
        <taxon>Agaricomycotina</taxon>
        <taxon>Agaricomycetes</taxon>
        <taxon>Agaricomycetidae</taxon>
        <taxon>Agaricales</taxon>
        <taxon>Marasmiineae</taxon>
        <taxon>Marasmiaceae</taxon>
        <taxon>Moniliophthora</taxon>
    </lineage>
</organism>
<proteinExistence type="predicted"/>
<dbReference type="Proteomes" id="UP000054988">
    <property type="component" value="Unassembled WGS sequence"/>
</dbReference>
<protein>
    <recommendedName>
        <fullName evidence="1">FAD-binding FR-type domain-containing protein</fullName>
    </recommendedName>
</protein>
<dbReference type="GO" id="GO:0016491">
    <property type="term" value="F:oxidoreductase activity"/>
    <property type="evidence" value="ECO:0007669"/>
    <property type="project" value="InterPro"/>
</dbReference>
<feature type="domain" description="FAD-binding FR-type" evidence="1">
    <location>
        <begin position="357"/>
        <end position="492"/>
    </location>
</feature>
<evidence type="ECO:0000313" key="2">
    <source>
        <dbReference type="EMBL" id="KTB32112.1"/>
    </source>
</evidence>
<dbReference type="Gene3D" id="2.30.110.10">
    <property type="entry name" value="Electron Transport, Fmn-binding Protein, Chain A"/>
    <property type="match status" value="1"/>
</dbReference>
<name>A0A0W0F723_MONRR</name>
<gene>
    <name evidence="2" type="ORF">WG66_15312</name>
</gene>